<protein>
    <recommendedName>
        <fullName evidence="3">LytR/CpsA/Psr regulator C-terminal domain-containing protein</fullName>
    </recommendedName>
</protein>
<gene>
    <name evidence="4" type="ORF">NCTC8139_03020</name>
</gene>
<accession>A0ABD7V5A7</accession>
<organism evidence="4 5">
    <name type="scientific">Gordonia paraffinivorans</name>
    <dbReference type="NCBI Taxonomy" id="175628"/>
    <lineage>
        <taxon>Bacteria</taxon>
        <taxon>Bacillati</taxon>
        <taxon>Actinomycetota</taxon>
        <taxon>Actinomycetes</taxon>
        <taxon>Mycobacteriales</taxon>
        <taxon>Gordoniaceae</taxon>
        <taxon>Gordonia</taxon>
    </lineage>
</organism>
<keyword evidence="2" id="KW-0812">Transmembrane</keyword>
<dbReference type="InterPro" id="IPR027381">
    <property type="entry name" value="LytR/CpsA/Psr_C"/>
</dbReference>
<dbReference type="RefSeq" id="WP_131734763.1">
    <property type="nucleotide sequence ID" value="NZ_CAACYD010000007.1"/>
</dbReference>
<keyword evidence="2" id="KW-1133">Transmembrane helix</keyword>
<comment type="caution">
    <text evidence="4">The sequence shown here is derived from an EMBL/GenBank/DDBJ whole genome shotgun (WGS) entry which is preliminary data.</text>
</comment>
<feature type="domain" description="LytR/CpsA/Psr regulator C-terminal" evidence="3">
    <location>
        <begin position="71"/>
        <end position="143"/>
    </location>
</feature>
<proteinExistence type="predicted"/>
<dbReference type="GeneID" id="60751007"/>
<sequence length="163" mass="16764">MNADREPNRLPLRAGAMLLFAVAVVFIGLGWHSAATSGDGSKAAETTVTAPTTTTESSTPTSTSVAAGTKRVCVINAGQVTGLAGDVTDLLRDKGYTMARPANYTGGGFSENTIFYETDADKAQAEKIAQDLGGSVSIEERPSSFGQCRNGVPVIMVTAVSGS</sequence>
<evidence type="ECO:0000256" key="1">
    <source>
        <dbReference type="SAM" id="MobiDB-lite"/>
    </source>
</evidence>
<reference evidence="4 5" key="1">
    <citation type="submission" date="2019-02" db="EMBL/GenBank/DDBJ databases">
        <authorList>
            <consortium name="Pathogen Informatics"/>
        </authorList>
    </citation>
    <scope>NUCLEOTIDE SEQUENCE [LARGE SCALE GENOMIC DNA]</scope>
    <source>
        <strain evidence="4 5">3012STDY6756503</strain>
    </source>
</reference>
<dbReference type="Pfam" id="PF13399">
    <property type="entry name" value="LytR_C"/>
    <property type="match status" value="1"/>
</dbReference>
<evidence type="ECO:0000256" key="2">
    <source>
        <dbReference type="SAM" id="Phobius"/>
    </source>
</evidence>
<feature type="compositionally biased region" description="Low complexity" evidence="1">
    <location>
        <begin position="43"/>
        <end position="63"/>
    </location>
</feature>
<dbReference type="Proteomes" id="UP000360750">
    <property type="component" value="Unassembled WGS sequence"/>
</dbReference>
<feature type="transmembrane region" description="Helical" evidence="2">
    <location>
        <begin position="12"/>
        <end position="31"/>
    </location>
</feature>
<evidence type="ECO:0000259" key="3">
    <source>
        <dbReference type="Pfam" id="PF13399"/>
    </source>
</evidence>
<evidence type="ECO:0000313" key="5">
    <source>
        <dbReference type="Proteomes" id="UP000360750"/>
    </source>
</evidence>
<keyword evidence="2" id="KW-0472">Membrane</keyword>
<dbReference type="EMBL" id="CAACYD010000007">
    <property type="protein sequence ID" value="VFA89454.1"/>
    <property type="molecule type" value="Genomic_DNA"/>
</dbReference>
<name>A0ABD7V5A7_9ACTN</name>
<feature type="region of interest" description="Disordered" evidence="1">
    <location>
        <begin position="35"/>
        <end position="63"/>
    </location>
</feature>
<dbReference type="Gene3D" id="3.30.70.2390">
    <property type="match status" value="1"/>
</dbReference>
<evidence type="ECO:0000313" key="4">
    <source>
        <dbReference type="EMBL" id="VFA89454.1"/>
    </source>
</evidence>
<dbReference type="AlphaFoldDB" id="A0ABD7V5A7"/>